<gene>
    <name evidence="1" type="ORF">BCR32DRAFT_288342</name>
</gene>
<dbReference type="Proteomes" id="UP000193944">
    <property type="component" value="Unassembled WGS sequence"/>
</dbReference>
<keyword evidence="2" id="KW-1185">Reference proteome</keyword>
<name>A0A1Y1UZU6_9FUNG</name>
<proteinExistence type="predicted"/>
<dbReference type="AlphaFoldDB" id="A0A1Y1UZU6"/>
<comment type="caution">
    <text evidence="1">The sequence shown here is derived from an EMBL/GenBank/DDBJ whole genome shotgun (WGS) entry which is preliminary data.</text>
</comment>
<reference evidence="1 2" key="2">
    <citation type="submission" date="2016-08" db="EMBL/GenBank/DDBJ databases">
        <title>Pervasive Adenine N6-methylation of Active Genes in Fungi.</title>
        <authorList>
            <consortium name="DOE Joint Genome Institute"/>
            <person name="Mondo S.J."/>
            <person name="Dannebaum R.O."/>
            <person name="Kuo R.C."/>
            <person name="Labutti K."/>
            <person name="Haridas S."/>
            <person name="Kuo A."/>
            <person name="Salamov A."/>
            <person name="Ahrendt S.R."/>
            <person name="Lipzen A."/>
            <person name="Sullivan W."/>
            <person name="Andreopoulos W.B."/>
            <person name="Clum A."/>
            <person name="Lindquist E."/>
            <person name="Daum C."/>
            <person name="Ramamoorthy G.K."/>
            <person name="Gryganskyi A."/>
            <person name="Culley D."/>
            <person name="Magnuson J.K."/>
            <person name="James T.Y."/>
            <person name="O'Malley M.A."/>
            <person name="Stajich J.E."/>
            <person name="Spatafora J.W."/>
            <person name="Visel A."/>
            <person name="Grigoriev I.V."/>
        </authorList>
    </citation>
    <scope>NUCLEOTIDE SEQUENCE [LARGE SCALE GENOMIC DNA]</scope>
    <source>
        <strain evidence="1 2">S4</strain>
    </source>
</reference>
<evidence type="ECO:0000313" key="1">
    <source>
        <dbReference type="EMBL" id="ORX43496.1"/>
    </source>
</evidence>
<protein>
    <submittedName>
        <fullName evidence="1">Uncharacterized protein</fullName>
    </submittedName>
</protein>
<reference evidence="1 2" key="1">
    <citation type="submission" date="2016-08" db="EMBL/GenBank/DDBJ databases">
        <title>A Parts List for Fungal Cellulosomes Revealed by Comparative Genomics.</title>
        <authorList>
            <consortium name="DOE Joint Genome Institute"/>
            <person name="Haitjema C.H."/>
            <person name="Gilmore S.P."/>
            <person name="Henske J.K."/>
            <person name="Solomon K.V."/>
            <person name="De Groot R."/>
            <person name="Kuo A."/>
            <person name="Mondo S.J."/>
            <person name="Salamov A.A."/>
            <person name="Labutti K."/>
            <person name="Zhao Z."/>
            <person name="Chiniquy J."/>
            <person name="Barry K."/>
            <person name="Brewer H.M."/>
            <person name="Purvine S.O."/>
            <person name="Wright A.T."/>
            <person name="Boxma B."/>
            <person name="Van Alen T."/>
            <person name="Hackstein J.H."/>
            <person name="Baker S.E."/>
            <person name="Grigoriev I.V."/>
            <person name="O'Malley M.A."/>
        </authorList>
    </citation>
    <scope>NUCLEOTIDE SEQUENCE [LARGE SCALE GENOMIC DNA]</scope>
    <source>
        <strain evidence="1 2">S4</strain>
    </source>
</reference>
<sequence>MKIFPITLDLLSKNINIWLCYAKKYHKKFFQSHLIYLSKNINIWLCLAKKYHKNFSQSHLIYLLKVAQKPDKYENFKIYATNTYYSLNVAQNPLKSCAKSCLITIYLLKKTRSKNINIWLCYAKKYHKKFFPITLDLSLKSYAKSCLITIYPLEKTRSENINIQLCYAKKYNEKFSQSHLIYLLKVAQNPV</sequence>
<dbReference type="EMBL" id="MCFG01000800">
    <property type="protein sequence ID" value="ORX43496.1"/>
    <property type="molecule type" value="Genomic_DNA"/>
</dbReference>
<evidence type="ECO:0000313" key="2">
    <source>
        <dbReference type="Proteomes" id="UP000193944"/>
    </source>
</evidence>
<accession>A0A1Y1UZU6</accession>
<organism evidence="1 2">
    <name type="scientific">Anaeromyces robustus</name>
    <dbReference type="NCBI Taxonomy" id="1754192"/>
    <lineage>
        <taxon>Eukaryota</taxon>
        <taxon>Fungi</taxon>
        <taxon>Fungi incertae sedis</taxon>
        <taxon>Chytridiomycota</taxon>
        <taxon>Chytridiomycota incertae sedis</taxon>
        <taxon>Neocallimastigomycetes</taxon>
        <taxon>Neocallimastigales</taxon>
        <taxon>Neocallimastigaceae</taxon>
        <taxon>Anaeromyces</taxon>
    </lineage>
</organism>